<dbReference type="Gene3D" id="3.40.50.740">
    <property type="match status" value="1"/>
</dbReference>
<dbReference type="InterPro" id="IPR006657">
    <property type="entry name" value="MoPterin_dinucl-bd_dom"/>
</dbReference>
<dbReference type="InterPro" id="IPR006311">
    <property type="entry name" value="TAT_signal"/>
</dbReference>
<evidence type="ECO:0000259" key="7">
    <source>
        <dbReference type="Pfam" id="PF00384"/>
    </source>
</evidence>
<evidence type="ECO:0000259" key="8">
    <source>
        <dbReference type="Pfam" id="PF01568"/>
    </source>
</evidence>
<dbReference type="SUPFAM" id="SSF46626">
    <property type="entry name" value="Cytochrome c"/>
    <property type="match status" value="1"/>
</dbReference>
<dbReference type="SUPFAM" id="SSF50692">
    <property type="entry name" value="ADC-like"/>
    <property type="match status" value="1"/>
</dbReference>
<dbReference type="Gene3D" id="2.40.40.20">
    <property type="match status" value="1"/>
</dbReference>
<comment type="similarity">
    <text evidence="2">Belongs to the prokaryotic molybdopterin-containing oxidoreductase family.</text>
</comment>
<dbReference type="Proteomes" id="UP001057498">
    <property type="component" value="Chromosome"/>
</dbReference>
<keyword evidence="5" id="KW-0732">Signal</keyword>
<dbReference type="Pfam" id="PF18364">
    <property type="entry name" value="Molybdopterin_N"/>
    <property type="match status" value="1"/>
</dbReference>
<dbReference type="EMBL" id="AP025730">
    <property type="protein sequence ID" value="BDI03801.1"/>
    <property type="molecule type" value="Genomic_DNA"/>
</dbReference>
<dbReference type="Gene3D" id="3.40.228.10">
    <property type="entry name" value="Dimethylsulfoxide Reductase, domain 2"/>
    <property type="match status" value="1"/>
</dbReference>
<accession>A0ABN6PFN8</accession>
<organism evidence="10 11">
    <name type="scientific">Sphaerotilus microaerophilus</name>
    <dbReference type="NCBI Taxonomy" id="2914710"/>
    <lineage>
        <taxon>Bacteria</taxon>
        <taxon>Pseudomonadati</taxon>
        <taxon>Pseudomonadota</taxon>
        <taxon>Betaproteobacteria</taxon>
        <taxon>Burkholderiales</taxon>
        <taxon>Sphaerotilaceae</taxon>
        <taxon>Sphaerotilus</taxon>
    </lineage>
</organism>
<dbReference type="PROSITE" id="PS51318">
    <property type="entry name" value="TAT"/>
    <property type="match status" value="1"/>
</dbReference>
<evidence type="ECO:0000259" key="9">
    <source>
        <dbReference type="Pfam" id="PF18364"/>
    </source>
</evidence>
<evidence type="ECO:0000313" key="11">
    <source>
        <dbReference type="Proteomes" id="UP001057498"/>
    </source>
</evidence>
<evidence type="ECO:0000256" key="5">
    <source>
        <dbReference type="ARBA" id="ARBA00022729"/>
    </source>
</evidence>
<protein>
    <submittedName>
        <fullName evidence="10">Trimethylamine-N-oxide reductase</fullName>
    </submittedName>
</protein>
<dbReference type="Pfam" id="PF00384">
    <property type="entry name" value="Molybdopterin"/>
    <property type="match status" value="1"/>
</dbReference>
<comment type="cofactor">
    <cofactor evidence="1">
        <name>Mo-bis(molybdopterin guanine dinucleotide)</name>
        <dbReference type="ChEBI" id="CHEBI:60539"/>
    </cofactor>
</comment>
<keyword evidence="3" id="KW-0500">Molybdenum</keyword>
<evidence type="ECO:0000256" key="4">
    <source>
        <dbReference type="ARBA" id="ARBA00022723"/>
    </source>
</evidence>
<dbReference type="PANTHER" id="PTHR43742">
    <property type="entry name" value="TRIMETHYLAMINE-N-OXIDE REDUCTASE"/>
    <property type="match status" value="1"/>
</dbReference>
<keyword evidence="6" id="KW-0560">Oxidoreductase</keyword>
<name>A0ABN6PFN8_9BURK</name>
<evidence type="ECO:0000256" key="3">
    <source>
        <dbReference type="ARBA" id="ARBA00022505"/>
    </source>
</evidence>
<dbReference type="Gene3D" id="3.90.55.10">
    <property type="entry name" value="Dimethylsulfoxide Reductase, domain 3"/>
    <property type="match status" value="1"/>
</dbReference>
<proteinExistence type="inferred from homology"/>
<feature type="domain" description="Molybdopterin dinucleotide-binding" evidence="8">
    <location>
        <begin position="656"/>
        <end position="771"/>
    </location>
</feature>
<dbReference type="InterPro" id="IPR041460">
    <property type="entry name" value="Molybdopterin_N"/>
</dbReference>
<dbReference type="InterPro" id="IPR006656">
    <property type="entry name" value="Mopterin_OxRdtase"/>
</dbReference>
<evidence type="ECO:0000256" key="1">
    <source>
        <dbReference type="ARBA" id="ARBA00001942"/>
    </source>
</evidence>
<reference evidence="10" key="1">
    <citation type="submission" date="2022-04" db="EMBL/GenBank/DDBJ databases">
        <title>Whole genome sequence of Sphaerotilus sp. FB-5.</title>
        <authorList>
            <person name="Takeda M."/>
            <person name="Narihara S."/>
            <person name="Akimoto M."/>
            <person name="Akimoto R."/>
            <person name="Nishiyashiki S."/>
            <person name="Murakami T."/>
        </authorList>
    </citation>
    <scope>NUCLEOTIDE SEQUENCE</scope>
    <source>
        <strain evidence="10">FB-5</strain>
    </source>
</reference>
<keyword evidence="11" id="KW-1185">Reference proteome</keyword>
<dbReference type="PANTHER" id="PTHR43742:SF10">
    <property type="entry name" value="TRIMETHYLAMINE-N-OXIDE REDUCTASE 2"/>
    <property type="match status" value="1"/>
</dbReference>
<evidence type="ECO:0000313" key="10">
    <source>
        <dbReference type="EMBL" id="BDI03801.1"/>
    </source>
</evidence>
<keyword evidence="4" id="KW-0479">Metal-binding</keyword>
<gene>
    <name evidence="10" type="ORF">CATMQ487_07710</name>
</gene>
<dbReference type="RefSeq" id="WP_251972055.1">
    <property type="nucleotide sequence ID" value="NZ_AP025730.1"/>
</dbReference>
<feature type="domain" description="Molybdopterin oxidoreductase N-terminal" evidence="9">
    <location>
        <begin position="40"/>
        <end position="82"/>
    </location>
</feature>
<dbReference type="InterPro" id="IPR009010">
    <property type="entry name" value="Asp_de-COase-like_dom_sf"/>
</dbReference>
<dbReference type="InterPro" id="IPR050612">
    <property type="entry name" value="Prok_Mopterin_Oxidored"/>
</dbReference>
<dbReference type="SUPFAM" id="SSF53706">
    <property type="entry name" value="Formate dehydrogenase/DMSO reductase, domains 1-3"/>
    <property type="match status" value="1"/>
</dbReference>
<evidence type="ECO:0000256" key="2">
    <source>
        <dbReference type="ARBA" id="ARBA00010312"/>
    </source>
</evidence>
<dbReference type="InterPro" id="IPR036909">
    <property type="entry name" value="Cyt_c-like_dom_sf"/>
</dbReference>
<evidence type="ECO:0000256" key="6">
    <source>
        <dbReference type="ARBA" id="ARBA00023002"/>
    </source>
</evidence>
<sequence length="888" mass="97828">MSMTRRNLLKTSVATAVAANGVAWFGANEAFGADTTLIPSASHWGPFKAVVKKGVLVGVQPLQDIDAMPTTMLTQGLMSRVYSKTRVKYPMVRRSYLANPKGDTRRDLRGKEPFVRVSWDEALALTADAILRTAEKYGNEALFSSSYGGWSHAGLLRPQVLQGRLFGLIGGHSVTTGDYSGGASQVSLPHIIGDMEVYSPQTSWEVMAEHTQVMVWVGCDPFKNNRIEYTVADHQMVPRWKQIKERGVQFISINPQYTPTDEALGSEWVKIVPNTDTALFLAMAYHVYSTGKHDRAYLDKYTVGFDKFLPYLLGQDADGSPPKTPEWAAKITGIPAGKIVEMANLFASKRTQFAGAWSLQRAHHGEMTHWAIINFAAMLGKIGKPGEGVGFSWHYGNGGMPQSNAIVPVGLSQGRNPVKARCPASRISEMLLNPGKTYVRDGATHTYPNAKLIYNAGNNFMSHQQDTNELLRAMNQQVDTVICQDPWWCASSRFADIVLPATSALERNDISYGGTYSNDKIYAMRQVIAPYGESLDDFEIFRRLAALMGVEYGFTEGQTVMQILENSYKATGHKVPFAEFWSKGLVTMPIPTEMRRWVRHGDFYTDPVKHKLHTQSGKIELYCSQIASFNIPDCPPIPKYLEPAEFLGNAQPGQVHVVSPHPYNRVHSQMAQADVRFEQNVKGRQHIRISVEDAQAKGIVSGDLVELYNERGRLIAGAVVTGQIMKGVVSLEEGNWISLDSKGRCNSGAINIITSSRASSGLSQATTANTCIASLKKCLDAEGENRAYEPPAVVNRAGKLGLDIGAMKLTERAQKIKGATLATMGPGEKLFYERCTLCHVPREPGDFSKNQWQGITPTMFQRAGLDEAQRKTVLDFLLKNAKDAAAAQ</sequence>
<feature type="domain" description="Molybdopterin oxidoreductase" evidence="7">
    <location>
        <begin position="86"/>
        <end position="545"/>
    </location>
</feature>
<dbReference type="Pfam" id="PF01568">
    <property type="entry name" value="Molydop_binding"/>
    <property type="match status" value="1"/>
</dbReference>